<feature type="non-terminal residue" evidence="1">
    <location>
        <position position="244"/>
    </location>
</feature>
<proteinExistence type="predicted"/>
<evidence type="ECO:0000313" key="2">
    <source>
        <dbReference type="Proteomes" id="UP000789920"/>
    </source>
</evidence>
<protein>
    <submittedName>
        <fullName evidence="1">33895_t:CDS:1</fullName>
    </submittedName>
</protein>
<comment type="caution">
    <text evidence="1">The sequence shown here is derived from an EMBL/GenBank/DDBJ whole genome shotgun (WGS) entry which is preliminary data.</text>
</comment>
<keyword evidence="2" id="KW-1185">Reference proteome</keyword>
<dbReference type="EMBL" id="CAJVQC010003556">
    <property type="protein sequence ID" value="CAG8528742.1"/>
    <property type="molecule type" value="Genomic_DNA"/>
</dbReference>
<accession>A0ACA9LG33</accession>
<evidence type="ECO:0000313" key="1">
    <source>
        <dbReference type="EMBL" id="CAG8528742.1"/>
    </source>
</evidence>
<gene>
    <name evidence="1" type="ORF">RPERSI_LOCUS3039</name>
</gene>
<reference evidence="1" key="1">
    <citation type="submission" date="2021-06" db="EMBL/GenBank/DDBJ databases">
        <authorList>
            <person name="Kallberg Y."/>
            <person name="Tangrot J."/>
            <person name="Rosling A."/>
        </authorList>
    </citation>
    <scope>NUCLEOTIDE SEQUENCE</scope>
    <source>
        <strain evidence="1">MA461A</strain>
    </source>
</reference>
<organism evidence="1 2">
    <name type="scientific">Racocetra persica</name>
    <dbReference type="NCBI Taxonomy" id="160502"/>
    <lineage>
        <taxon>Eukaryota</taxon>
        <taxon>Fungi</taxon>
        <taxon>Fungi incertae sedis</taxon>
        <taxon>Mucoromycota</taxon>
        <taxon>Glomeromycotina</taxon>
        <taxon>Glomeromycetes</taxon>
        <taxon>Diversisporales</taxon>
        <taxon>Gigasporaceae</taxon>
        <taxon>Racocetra</taxon>
    </lineage>
</organism>
<sequence length="244" mass="28197">MSDLSLNPNWFHSNLLKTFVLNILKNSKDVKICGINIEHTDLNCPKCPVQSEGHLEEIEITPKHKKNTKQFKDSQKIKKLVNKLLNEVTATQSHQELTAQNTTQSHHESNTILAINFNDLNKEILIAEENNNKSIHEVLKCYYILGEAIAQSFEAFYNISHDISNSKQQVNQEFKRQLNIDTLDIALRKRKEQSEKIYSLFSCFNTNDNKSIGKEMIVWVRSFSLSTISNLSWDNINIVKEYIT</sequence>
<dbReference type="Proteomes" id="UP000789920">
    <property type="component" value="Unassembled WGS sequence"/>
</dbReference>
<name>A0ACA9LG33_9GLOM</name>